<sequence length="90" mass="9430">MSAPTTIAGAPGAPGAAASRWPLERVLFLMAGTVTLASVLLAVSVSQWFLVLTAFVGLNQWLFVAVGTCPASLVMSRVMGLRPACERRGR</sequence>
<feature type="transmembrane region" description="Helical" evidence="1">
    <location>
        <begin position="26"/>
        <end position="49"/>
    </location>
</feature>
<dbReference type="AlphaFoldDB" id="A0A6J7J4L7"/>
<reference evidence="2" key="1">
    <citation type="submission" date="2020-05" db="EMBL/GenBank/DDBJ databases">
        <authorList>
            <person name="Chiriac C."/>
            <person name="Salcher M."/>
            <person name="Ghai R."/>
            <person name="Kavagutti S V."/>
        </authorList>
    </citation>
    <scope>NUCLEOTIDE SEQUENCE</scope>
</reference>
<organism evidence="2">
    <name type="scientific">freshwater metagenome</name>
    <dbReference type="NCBI Taxonomy" id="449393"/>
    <lineage>
        <taxon>unclassified sequences</taxon>
        <taxon>metagenomes</taxon>
        <taxon>ecological metagenomes</taxon>
    </lineage>
</organism>
<dbReference type="Gene3D" id="6.10.140.1340">
    <property type="match status" value="1"/>
</dbReference>
<accession>A0A6J7J4L7</accession>
<evidence type="ECO:0000256" key="1">
    <source>
        <dbReference type="SAM" id="Phobius"/>
    </source>
</evidence>
<gene>
    <name evidence="2" type="ORF">UFOPK3564_02731</name>
</gene>
<keyword evidence="1" id="KW-1133">Transmembrane helix</keyword>
<protein>
    <submittedName>
        <fullName evidence="2">Unannotated protein</fullName>
    </submittedName>
</protein>
<name>A0A6J7J4L7_9ZZZZ</name>
<feature type="transmembrane region" description="Helical" evidence="1">
    <location>
        <begin position="61"/>
        <end position="80"/>
    </location>
</feature>
<evidence type="ECO:0000313" key="2">
    <source>
        <dbReference type="EMBL" id="CAB4937442.1"/>
    </source>
</evidence>
<keyword evidence="1" id="KW-0472">Membrane</keyword>
<dbReference type="EMBL" id="CAFBMK010000212">
    <property type="protein sequence ID" value="CAB4937442.1"/>
    <property type="molecule type" value="Genomic_DNA"/>
</dbReference>
<proteinExistence type="predicted"/>
<keyword evidence="1" id="KW-0812">Transmembrane</keyword>